<feature type="chain" id="PRO_5046865886" evidence="1">
    <location>
        <begin position="27"/>
        <end position="350"/>
    </location>
</feature>
<proteinExistence type="predicted"/>
<comment type="caution">
    <text evidence="2">The sequence shown here is derived from an EMBL/GenBank/DDBJ whole genome shotgun (WGS) entry which is preliminary data.</text>
</comment>
<evidence type="ECO:0000256" key="1">
    <source>
        <dbReference type="SAM" id="SignalP"/>
    </source>
</evidence>
<dbReference type="InterPro" id="IPR001695">
    <property type="entry name" value="Lysyl_oxidase"/>
</dbReference>
<dbReference type="RefSeq" id="WP_319979397.1">
    <property type="nucleotide sequence ID" value="NZ_JAXAVU010000014.1"/>
</dbReference>
<dbReference type="Pfam" id="PF01186">
    <property type="entry name" value="Lysyl_oxidase"/>
    <property type="match status" value="1"/>
</dbReference>
<keyword evidence="3" id="KW-1185">Reference proteome</keyword>
<name>A0ABU4V6C2_9PSEU</name>
<feature type="signal peptide" evidence="1">
    <location>
        <begin position="1"/>
        <end position="26"/>
    </location>
</feature>
<dbReference type="Proteomes" id="UP001285352">
    <property type="component" value="Unassembled WGS sequence"/>
</dbReference>
<gene>
    <name evidence="2" type="ORF">SK854_34890</name>
</gene>
<keyword evidence="1" id="KW-0732">Signal</keyword>
<accession>A0ABU4V6C2</accession>
<evidence type="ECO:0000313" key="2">
    <source>
        <dbReference type="EMBL" id="MDX8147341.1"/>
    </source>
</evidence>
<protein>
    <submittedName>
        <fullName evidence="2">Lysyl oxidase family protein</fullName>
    </submittedName>
</protein>
<organism evidence="2 3">
    <name type="scientific">Lentzea sokolovensis</name>
    <dbReference type="NCBI Taxonomy" id="3095429"/>
    <lineage>
        <taxon>Bacteria</taxon>
        <taxon>Bacillati</taxon>
        <taxon>Actinomycetota</taxon>
        <taxon>Actinomycetes</taxon>
        <taxon>Pseudonocardiales</taxon>
        <taxon>Pseudonocardiaceae</taxon>
        <taxon>Lentzea</taxon>
    </lineage>
</organism>
<dbReference type="EMBL" id="JAXAVU010000014">
    <property type="protein sequence ID" value="MDX8147341.1"/>
    <property type="molecule type" value="Genomic_DNA"/>
</dbReference>
<reference evidence="2 3" key="1">
    <citation type="submission" date="2023-11" db="EMBL/GenBank/DDBJ databases">
        <title>Lentzea sokolovensis, sp. nov., Lentzea kristufkii, sp. nov., and Lentzea miocenensis, sp. nov., rare actinobacteria from Sokolov Coal Basin, Miocene lacustrine sediment, Czech Republic.</title>
        <authorList>
            <person name="Lara A."/>
            <person name="Kotroba L."/>
            <person name="Nouioui I."/>
            <person name="Neumann-Schaal M."/>
            <person name="Mast Y."/>
            <person name="Chronakova A."/>
        </authorList>
    </citation>
    <scope>NUCLEOTIDE SEQUENCE [LARGE SCALE GENOMIC DNA]</scope>
    <source>
        <strain evidence="2 3">BCCO 10_0061</strain>
    </source>
</reference>
<evidence type="ECO:0000313" key="3">
    <source>
        <dbReference type="Proteomes" id="UP001285352"/>
    </source>
</evidence>
<sequence length="350" mass="37604">MGSGRRWNAAGVTLALVLALTQPAQADERPLLPDLRQAPVGCAGGYGGDPSLCRDWDVCMVADAQAPNGECVTSGEIRAVRIRFTTAMDNVGEGPLMLHGRRSDRNSDEMSVRQAFQTSRGGPIPGSYDDARRGTATSMYYEPAPTHLHWHLMGFARMQLRTPGGRTVVADRKNGFCLGDRYRTADAGGLPDPASPEGLLAERLKKSNCGRNAPDATEMFEGISVGSGDDYRKGVDFQWLDLTNVTSGTYDLVNTVNSDRTLAESRYDNNSSSISISVQWPGGAKRRPAVITEAPAVTLLRSCPGQERCSGQLRTDDLLARARSGPIWESAPGRPECGTAAQGCCCCSCR</sequence>